<proteinExistence type="predicted"/>
<reference evidence="1" key="1">
    <citation type="submission" date="2023-03" db="EMBL/GenBank/DDBJ databases">
        <title>Massive genome expansion in bonnet fungi (Mycena s.s.) driven by repeated elements and novel gene families across ecological guilds.</title>
        <authorList>
            <consortium name="Lawrence Berkeley National Laboratory"/>
            <person name="Harder C.B."/>
            <person name="Miyauchi S."/>
            <person name="Viragh M."/>
            <person name="Kuo A."/>
            <person name="Thoen E."/>
            <person name="Andreopoulos B."/>
            <person name="Lu D."/>
            <person name="Skrede I."/>
            <person name="Drula E."/>
            <person name="Henrissat B."/>
            <person name="Morin E."/>
            <person name="Kohler A."/>
            <person name="Barry K."/>
            <person name="LaButti K."/>
            <person name="Morin E."/>
            <person name="Salamov A."/>
            <person name="Lipzen A."/>
            <person name="Mereny Z."/>
            <person name="Hegedus B."/>
            <person name="Baldrian P."/>
            <person name="Stursova M."/>
            <person name="Weitz H."/>
            <person name="Taylor A."/>
            <person name="Grigoriev I.V."/>
            <person name="Nagy L.G."/>
            <person name="Martin F."/>
            <person name="Kauserud H."/>
        </authorList>
    </citation>
    <scope>NUCLEOTIDE SEQUENCE</scope>
    <source>
        <strain evidence="1">CBHHK002</strain>
    </source>
</reference>
<evidence type="ECO:0000313" key="1">
    <source>
        <dbReference type="EMBL" id="KAJ7318393.1"/>
    </source>
</evidence>
<gene>
    <name evidence="1" type="ORF">DFH08DRAFT_819993</name>
</gene>
<keyword evidence="2" id="KW-1185">Reference proteome</keyword>
<dbReference type="Proteomes" id="UP001218218">
    <property type="component" value="Unassembled WGS sequence"/>
</dbReference>
<protein>
    <submittedName>
        <fullName evidence="1">Uncharacterized protein</fullName>
    </submittedName>
</protein>
<dbReference type="EMBL" id="JARIHO010000058">
    <property type="protein sequence ID" value="KAJ7318393.1"/>
    <property type="molecule type" value="Genomic_DNA"/>
</dbReference>
<evidence type="ECO:0000313" key="2">
    <source>
        <dbReference type="Proteomes" id="UP001218218"/>
    </source>
</evidence>
<organism evidence="1 2">
    <name type="scientific">Mycena albidolilacea</name>
    <dbReference type="NCBI Taxonomy" id="1033008"/>
    <lineage>
        <taxon>Eukaryota</taxon>
        <taxon>Fungi</taxon>
        <taxon>Dikarya</taxon>
        <taxon>Basidiomycota</taxon>
        <taxon>Agaricomycotina</taxon>
        <taxon>Agaricomycetes</taxon>
        <taxon>Agaricomycetidae</taxon>
        <taxon>Agaricales</taxon>
        <taxon>Marasmiineae</taxon>
        <taxon>Mycenaceae</taxon>
        <taxon>Mycena</taxon>
    </lineage>
</organism>
<sequence length="197" mass="22593">MTPVAILMSVDLGTAIPIELLYLMPRPMKVQTKSGLIYTAEGLLTASIAFKDDPDVEAITLFQDQEAYEADLTDDTSDLLEISALMWLDIVERVDRNESRGPYDKIPKSVDFFSVCFNLQYISQASLWSDWFRYTQYCTETFNWFWKCLPLCLGTGDGSLMNFDEIPIQDGPHFMSCKKQFRATCDHRKQFTSFELG</sequence>
<accession>A0AAD6ZDS7</accession>
<dbReference type="AlphaFoldDB" id="A0AAD6ZDS7"/>
<comment type="caution">
    <text evidence="1">The sequence shown here is derived from an EMBL/GenBank/DDBJ whole genome shotgun (WGS) entry which is preliminary data.</text>
</comment>
<name>A0AAD6ZDS7_9AGAR</name>